<keyword evidence="7 10" id="KW-0626">Porin</keyword>
<accession>A0A6A7Y423</accession>
<evidence type="ECO:0000256" key="8">
    <source>
        <dbReference type="ARBA" id="ARBA00023136"/>
    </source>
</evidence>
<dbReference type="InterPro" id="IPR003684">
    <property type="entry name" value="Porin_alphabac"/>
</dbReference>
<evidence type="ECO:0000256" key="4">
    <source>
        <dbReference type="ARBA" id="ARBA00022692"/>
    </source>
</evidence>
<comment type="domain">
    <text evidence="10">Consists of 16-stranded beta-barrel sheets, with large surface-exposed loops, that form a transmembrane pore at the center of each barrel. The pore is partially ocluded by a peptide loop that folds into the pore lumen.</text>
</comment>
<reference evidence="11 12" key="1">
    <citation type="submission" date="2019-09" db="EMBL/GenBank/DDBJ databases">
        <title>Segnochrobactrum spirostomi gen. nov., sp. nov., isolated from the ciliate Spirostomum cf. yagiui and description of a novel family, Segnochrobactraceae fam. nov. within the order Rhizobiales of the class Alphaproteobacteria.</title>
        <authorList>
            <person name="Akter S."/>
            <person name="Shazib S.U.A."/>
            <person name="Shin M.K."/>
        </authorList>
    </citation>
    <scope>NUCLEOTIDE SEQUENCE [LARGE SCALE GENOMIC DNA]</scope>
    <source>
        <strain evidence="11 12">Sp-1</strain>
    </source>
</reference>
<keyword evidence="5 10" id="KW-0732">Signal</keyword>
<evidence type="ECO:0000256" key="10">
    <source>
        <dbReference type="RuleBase" id="RU364005"/>
    </source>
</evidence>
<dbReference type="GO" id="GO:0015288">
    <property type="term" value="F:porin activity"/>
    <property type="evidence" value="ECO:0007669"/>
    <property type="project" value="UniProtKB-KW"/>
</dbReference>
<dbReference type="Proteomes" id="UP000332515">
    <property type="component" value="Unassembled WGS sequence"/>
</dbReference>
<keyword evidence="2 10" id="KW-0813">Transport</keyword>
<evidence type="ECO:0000256" key="9">
    <source>
        <dbReference type="ARBA" id="ARBA00023237"/>
    </source>
</evidence>
<comment type="caution">
    <text evidence="11">The sequence shown here is derived from an EMBL/GenBank/DDBJ whole genome shotgun (WGS) entry which is preliminary data.</text>
</comment>
<name>A0A6A7Y423_9HYPH</name>
<evidence type="ECO:0000256" key="5">
    <source>
        <dbReference type="ARBA" id="ARBA00022729"/>
    </source>
</evidence>
<keyword evidence="8 10" id="KW-0472">Membrane</keyword>
<dbReference type="AlphaFoldDB" id="A0A6A7Y423"/>
<gene>
    <name evidence="11" type="ORF">F0357_14775</name>
</gene>
<keyword evidence="9 10" id="KW-0998">Cell outer membrane</keyword>
<evidence type="ECO:0000256" key="3">
    <source>
        <dbReference type="ARBA" id="ARBA00022452"/>
    </source>
</evidence>
<comment type="subcellular location">
    <subcellularLocation>
        <location evidence="10">Cell outer membrane</location>
        <topology evidence="10">Multi-pass membrane protein</topology>
    </subcellularLocation>
</comment>
<dbReference type="GO" id="GO:0046930">
    <property type="term" value="C:pore complex"/>
    <property type="evidence" value="ECO:0007669"/>
    <property type="project" value="UniProtKB-KW"/>
</dbReference>
<evidence type="ECO:0000256" key="2">
    <source>
        <dbReference type="ARBA" id="ARBA00022448"/>
    </source>
</evidence>
<evidence type="ECO:0000313" key="12">
    <source>
        <dbReference type="Proteomes" id="UP000332515"/>
    </source>
</evidence>
<organism evidence="11 12">
    <name type="scientific">Segnochrobactrum spirostomi</name>
    <dbReference type="NCBI Taxonomy" id="2608987"/>
    <lineage>
        <taxon>Bacteria</taxon>
        <taxon>Pseudomonadati</taxon>
        <taxon>Pseudomonadota</taxon>
        <taxon>Alphaproteobacteria</taxon>
        <taxon>Hyphomicrobiales</taxon>
        <taxon>Segnochrobactraceae</taxon>
        <taxon>Segnochrobactrum</taxon>
    </lineage>
</organism>
<keyword evidence="3 10" id="KW-1134">Transmembrane beta strand</keyword>
<feature type="signal peptide" evidence="10">
    <location>
        <begin position="1"/>
        <end position="22"/>
    </location>
</feature>
<keyword evidence="12" id="KW-1185">Reference proteome</keyword>
<comment type="similarity">
    <text evidence="1 10">Belongs to the alphaproteobacteria porin family.</text>
</comment>
<feature type="chain" id="PRO_5025708849" description="Porin" evidence="10">
    <location>
        <begin position="23"/>
        <end position="462"/>
    </location>
</feature>
<dbReference type="EMBL" id="VWNA01000001">
    <property type="protein sequence ID" value="MQT13880.1"/>
    <property type="molecule type" value="Genomic_DNA"/>
</dbReference>
<proteinExistence type="inferred from homology"/>
<sequence length="462" mass="48444">MKIKGFVLGVAGALAAVTGAQAADLPAAPAAPEPVDYVRVCDAFGTGFFYIPGTETCMKISGYLRAEYDVGITNGSAGGLTNSSWGGGAAQQGGNWSDRDANTYRFRARANVRFDTRTNTEFGLLRTYTEINFQNDNSSYSSDLDKAYIQFGGLTFGRAQSMFDFYTGVGYNSIFEPAHSDTTTNLAAYTFAFGNGFSVTGSVEDTNARRSSLGYVTGASYDPSTGVIDLTGATPSGDGYGGTRVPDVVANFRMDQGWGSAQIMAAGHQVWTSTAVNSGAGIADGVVTSTSTNSKYGFAVGAGVTVNLPFLAAGDTFNLQGAYAQGAVSYTAPQSTIVWHDNAGGSYYTTGIPDGFVNPVSGELELTQSWSVAAGIQHFFTPQVYAAIDGSYFGSQVDLPGADNTQINNWNLTGTVGYTPVAGLEFGAALEYLNTSANNSDLNGIVKSDNQLIGLVRVQRSF</sequence>
<evidence type="ECO:0000256" key="7">
    <source>
        <dbReference type="ARBA" id="ARBA00023114"/>
    </source>
</evidence>
<evidence type="ECO:0000256" key="1">
    <source>
        <dbReference type="ARBA" id="ARBA00009521"/>
    </source>
</evidence>
<dbReference type="Pfam" id="PF02530">
    <property type="entry name" value="Porin_2"/>
    <property type="match status" value="1"/>
</dbReference>
<dbReference type="RefSeq" id="WP_153483380.1">
    <property type="nucleotide sequence ID" value="NZ_VWNA01000001.1"/>
</dbReference>
<comment type="function">
    <text evidence="10">Forms passive diffusion pores that allow small molecular weight hydrophilic materials across the outer membrane.</text>
</comment>
<dbReference type="GO" id="GO:0006811">
    <property type="term" value="P:monoatomic ion transport"/>
    <property type="evidence" value="ECO:0007669"/>
    <property type="project" value="UniProtKB-KW"/>
</dbReference>
<keyword evidence="6 10" id="KW-0406">Ion transport</keyword>
<protein>
    <recommendedName>
        <fullName evidence="10">Porin</fullName>
    </recommendedName>
</protein>
<keyword evidence="4 10" id="KW-0812">Transmembrane</keyword>
<dbReference type="GO" id="GO:0009279">
    <property type="term" value="C:cell outer membrane"/>
    <property type="evidence" value="ECO:0007669"/>
    <property type="project" value="UniProtKB-SubCell"/>
</dbReference>
<evidence type="ECO:0000313" key="11">
    <source>
        <dbReference type="EMBL" id="MQT13880.1"/>
    </source>
</evidence>
<evidence type="ECO:0000256" key="6">
    <source>
        <dbReference type="ARBA" id="ARBA00023065"/>
    </source>
</evidence>